<dbReference type="InParanoid" id="A0A401G5Z2"/>
<keyword evidence="1" id="KW-0175">Coiled coil</keyword>
<evidence type="ECO:0000256" key="2">
    <source>
        <dbReference type="SAM" id="MobiDB-lite"/>
    </source>
</evidence>
<proteinExistence type="predicted"/>
<protein>
    <submittedName>
        <fullName evidence="3">Uncharacterized protein</fullName>
    </submittedName>
</protein>
<comment type="caution">
    <text evidence="3">The sequence shown here is derived from an EMBL/GenBank/DDBJ whole genome shotgun (WGS) entry which is preliminary data.</text>
</comment>
<evidence type="ECO:0000256" key="1">
    <source>
        <dbReference type="SAM" id="Coils"/>
    </source>
</evidence>
<dbReference type="OrthoDB" id="3242001at2759"/>
<dbReference type="AlphaFoldDB" id="A0A401G5Z2"/>
<feature type="compositionally biased region" description="Low complexity" evidence="2">
    <location>
        <begin position="1"/>
        <end position="25"/>
    </location>
</feature>
<dbReference type="GeneID" id="38774496"/>
<reference evidence="3 4" key="1">
    <citation type="journal article" date="2018" name="Sci. Rep.">
        <title>Genome sequence of the cauliflower mushroom Sparassis crispa (Hanabiratake) and its association with beneficial usage.</title>
        <authorList>
            <person name="Kiyama R."/>
            <person name="Furutani Y."/>
            <person name="Kawaguchi K."/>
            <person name="Nakanishi T."/>
        </authorList>
    </citation>
    <scope>NUCLEOTIDE SEQUENCE [LARGE SCALE GENOMIC DNA]</scope>
</reference>
<dbReference type="Proteomes" id="UP000287166">
    <property type="component" value="Unassembled WGS sequence"/>
</dbReference>
<keyword evidence="4" id="KW-1185">Reference proteome</keyword>
<accession>A0A401G5Z2</accession>
<gene>
    <name evidence="3" type="ORF">SCP_0104590</name>
</gene>
<dbReference type="RefSeq" id="XP_027608492.1">
    <property type="nucleotide sequence ID" value="XM_027752691.1"/>
</dbReference>
<name>A0A401G5Z2_9APHY</name>
<sequence length="403" mass="44615">MSRNSKVSSRSSKVSSRSSHSAPSSFHIDIALANGEPLKSPADSGYTSARASSSVNVDVSLDAAYQQWKAAAEASRSVEELDHSVEECQAQLKDAKDRLTELETHRKPLKRKKSIMSGILGKSKQNVSQVVDTTSSADLADARSGVQEPERRLAELTAQLQATKVVAEKLDECFDILKNSLADGPLPSWRYIEGNEEAISRAEHSAAKIEATYIDSQKTTDAMLFAQNAVQSSHHHYSHAMFLLEGVCGSHRSKIAAIMADEQSKEMTYKEAAQWAQKAQICFNECLRTLEPFKDFLGDEAQGCDELVQTGLLQAVQLYNLNYGGKALQFGITTQMQIMLQKQEAVFERLTDFAVAVQNFTKHSESVHREMRHKRDAARRKLVALWMNDISDYSSPSSPISPL</sequence>
<evidence type="ECO:0000313" key="3">
    <source>
        <dbReference type="EMBL" id="GBE77579.1"/>
    </source>
</evidence>
<feature type="coiled-coil region" evidence="1">
    <location>
        <begin position="71"/>
        <end position="112"/>
    </location>
</feature>
<dbReference type="EMBL" id="BFAD01000001">
    <property type="protein sequence ID" value="GBE77579.1"/>
    <property type="molecule type" value="Genomic_DNA"/>
</dbReference>
<evidence type="ECO:0000313" key="4">
    <source>
        <dbReference type="Proteomes" id="UP000287166"/>
    </source>
</evidence>
<organism evidence="3 4">
    <name type="scientific">Sparassis crispa</name>
    <dbReference type="NCBI Taxonomy" id="139825"/>
    <lineage>
        <taxon>Eukaryota</taxon>
        <taxon>Fungi</taxon>
        <taxon>Dikarya</taxon>
        <taxon>Basidiomycota</taxon>
        <taxon>Agaricomycotina</taxon>
        <taxon>Agaricomycetes</taxon>
        <taxon>Polyporales</taxon>
        <taxon>Sparassidaceae</taxon>
        <taxon>Sparassis</taxon>
    </lineage>
</organism>
<feature type="region of interest" description="Disordered" evidence="2">
    <location>
        <begin position="1"/>
        <end position="28"/>
    </location>
</feature>